<evidence type="ECO:0000313" key="7">
    <source>
        <dbReference type="Proteomes" id="UP001221558"/>
    </source>
</evidence>
<evidence type="ECO:0000313" key="6">
    <source>
        <dbReference type="EMBL" id="WDF68431.1"/>
    </source>
</evidence>
<dbReference type="InterPro" id="IPR011701">
    <property type="entry name" value="MFS"/>
</dbReference>
<sequence>MQTIDAKPLLNTTILWLMTILSGLVVANNYYNQPLLGLIAAEFQVSEGTVSKISVLTQLGYACGLLFIVPLGDKMLRKRLILTDLIFVVAALLVMAFAKTLWMLYVASFFIGVTSVIPQIFVPMAAELSSPEKKSGNIGLVMSGLLMGILLSRFFSGIVGDYFGWRAMFEIAAGMMVITWLLVYRFLPELRPNFQGSYGALMQSVWHFAKTERKLQVAAFRGAMGFGAMSAVFTTLVFHMEGAPFYAGASVVGSFGLIGAVGALAAAFVGRFNQRFSVYQLIYFSILILLSSWVFIYFGQHSYIGLIIGIILIDLGLQSSHIMNQTDYFSIPTQATSRLNTVYMVCYFIGGSLGTYLAAMAWQHMGWAGVCLVGTSFSILAFLAHLFFGKGRQKPAENQLAADSLSKR</sequence>
<dbReference type="Pfam" id="PF07690">
    <property type="entry name" value="MFS_1"/>
    <property type="match status" value="1"/>
</dbReference>
<dbReference type="EMBL" id="CP117880">
    <property type="protein sequence ID" value="WDF68431.1"/>
    <property type="molecule type" value="Genomic_DNA"/>
</dbReference>
<dbReference type="PANTHER" id="PTHR42910">
    <property type="entry name" value="TRANSPORTER SCO4007-RELATED"/>
    <property type="match status" value="1"/>
</dbReference>
<evidence type="ECO:0000256" key="2">
    <source>
        <dbReference type="ARBA" id="ARBA00022989"/>
    </source>
</evidence>
<feature type="transmembrane region" description="Helical" evidence="4">
    <location>
        <begin position="281"/>
        <end position="298"/>
    </location>
</feature>
<accession>A0ABY7WFN5</accession>
<evidence type="ECO:0000256" key="3">
    <source>
        <dbReference type="ARBA" id="ARBA00023136"/>
    </source>
</evidence>
<feature type="transmembrane region" description="Helical" evidence="4">
    <location>
        <begin position="138"/>
        <end position="155"/>
    </location>
</feature>
<organism evidence="6 7">
    <name type="scientific">Sphingobacterium oryzagri</name>
    <dbReference type="NCBI Taxonomy" id="3025669"/>
    <lineage>
        <taxon>Bacteria</taxon>
        <taxon>Pseudomonadati</taxon>
        <taxon>Bacteroidota</taxon>
        <taxon>Sphingobacteriia</taxon>
        <taxon>Sphingobacteriales</taxon>
        <taxon>Sphingobacteriaceae</taxon>
        <taxon>Sphingobacterium</taxon>
    </lineage>
</organism>
<dbReference type="PROSITE" id="PS50850">
    <property type="entry name" value="MFS"/>
    <property type="match status" value="1"/>
</dbReference>
<evidence type="ECO:0000256" key="4">
    <source>
        <dbReference type="SAM" id="Phobius"/>
    </source>
</evidence>
<dbReference type="InterPro" id="IPR036259">
    <property type="entry name" value="MFS_trans_sf"/>
</dbReference>
<feature type="transmembrane region" description="Helical" evidence="4">
    <location>
        <begin position="167"/>
        <end position="187"/>
    </location>
</feature>
<keyword evidence="1 4" id="KW-0812">Transmembrane</keyword>
<keyword evidence="3 4" id="KW-0472">Membrane</keyword>
<name>A0ABY7WFN5_9SPHI</name>
<proteinExistence type="predicted"/>
<dbReference type="Gene3D" id="1.20.1250.20">
    <property type="entry name" value="MFS general substrate transporter like domains"/>
    <property type="match status" value="1"/>
</dbReference>
<keyword evidence="7" id="KW-1185">Reference proteome</keyword>
<dbReference type="CDD" id="cd17324">
    <property type="entry name" value="MFS_NepI_like"/>
    <property type="match status" value="1"/>
</dbReference>
<dbReference type="PANTHER" id="PTHR42910:SF1">
    <property type="entry name" value="MAJOR FACILITATOR SUPERFAMILY (MFS) PROFILE DOMAIN-CONTAINING PROTEIN"/>
    <property type="match status" value="1"/>
</dbReference>
<feature type="transmembrane region" description="Helical" evidence="4">
    <location>
        <begin position="304"/>
        <end position="322"/>
    </location>
</feature>
<feature type="transmembrane region" description="Helical" evidence="4">
    <location>
        <begin position="81"/>
        <end position="98"/>
    </location>
</feature>
<feature type="transmembrane region" description="Helical" evidence="4">
    <location>
        <begin position="367"/>
        <end position="388"/>
    </location>
</feature>
<dbReference type="SUPFAM" id="SSF103473">
    <property type="entry name" value="MFS general substrate transporter"/>
    <property type="match status" value="1"/>
</dbReference>
<dbReference type="InterPro" id="IPR020846">
    <property type="entry name" value="MFS_dom"/>
</dbReference>
<feature type="transmembrane region" description="Helical" evidence="4">
    <location>
        <begin position="12"/>
        <end position="31"/>
    </location>
</feature>
<feature type="transmembrane region" description="Helical" evidence="4">
    <location>
        <begin position="104"/>
        <end position="126"/>
    </location>
</feature>
<protein>
    <submittedName>
        <fullName evidence="6">MFS transporter</fullName>
    </submittedName>
</protein>
<feature type="transmembrane region" description="Helical" evidence="4">
    <location>
        <begin position="245"/>
        <end position="269"/>
    </location>
</feature>
<feature type="transmembrane region" description="Helical" evidence="4">
    <location>
        <begin position="218"/>
        <end position="239"/>
    </location>
</feature>
<feature type="transmembrane region" description="Helical" evidence="4">
    <location>
        <begin position="342"/>
        <end position="361"/>
    </location>
</feature>
<feature type="transmembrane region" description="Helical" evidence="4">
    <location>
        <begin position="51"/>
        <end position="69"/>
    </location>
</feature>
<evidence type="ECO:0000256" key="1">
    <source>
        <dbReference type="ARBA" id="ARBA00022692"/>
    </source>
</evidence>
<evidence type="ECO:0000259" key="5">
    <source>
        <dbReference type="PROSITE" id="PS50850"/>
    </source>
</evidence>
<dbReference type="RefSeq" id="WP_274267164.1">
    <property type="nucleotide sequence ID" value="NZ_CP117880.1"/>
</dbReference>
<gene>
    <name evidence="6" type="ORF">PQ465_19315</name>
</gene>
<dbReference type="Proteomes" id="UP001221558">
    <property type="component" value="Chromosome"/>
</dbReference>
<feature type="domain" description="Major facilitator superfamily (MFS) profile" evidence="5">
    <location>
        <begin position="8"/>
        <end position="393"/>
    </location>
</feature>
<keyword evidence="2 4" id="KW-1133">Transmembrane helix</keyword>
<reference evidence="6 7" key="1">
    <citation type="submission" date="2023-02" db="EMBL/GenBank/DDBJ databases">
        <title>Genome sequence of Sphingobacterium sp. KACC 22765.</title>
        <authorList>
            <person name="Kim S."/>
            <person name="Heo J."/>
            <person name="Kwon S.-W."/>
        </authorList>
    </citation>
    <scope>NUCLEOTIDE SEQUENCE [LARGE SCALE GENOMIC DNA]</scope>
    <source>
        <strain evidence="6 7">KACC 22765</strain>
    </source>
</reference>